<name>A0A8C0DIL6_BALMU</name>
<evidence type="ECO:0000313" key="11">
    <source>
        <dbReference type="Ensembl" id="ENSBMSP00010022084.1"/>
    </source>
</evidence>
<evidence type="ECO:0008006" key="12">
    <source>
        <dbReference type="Google" id="ProtNLM"/>
    </source>
</evidence>
<feature type="domain" description="Immunoglobulin" evidence="10">
    <location>
        <begin position="26"/>
        <end position="134"/>
    </location>
</feature>
<dbReference type="FunFam" id="2.60.40.10:FF:000442">
    <property type="entry name" value="Immunoglobulin lambda variable 2-8"/>
    <property type="match status" value="1"/>
</dbReference>
<dbReference type="InterPro" id="IPR003599">
    <property type="entry name" value="Ig_sub"/>
</dbReference>
<feature type="region of interest" description="Disordered" evidence="7">
    <location>
        <begin position="190"/>
        <end position="218"/>
    </location>
</feature>
<evidence type="ECO:0000256" key="3">
    <source>
        <dbReference type="ARBA" id="ARBA00023136"/>
    </source>
</evidence>
<dbReference type="SMART" id="SM00406">
    <property type="entry name" value="IGv"/>
    <property type="match status" value="1"/>
</dbReference>
<dbReference type="GeneTree" id="ENSGT00940000154179"/>
<feature type="domain" description="Immunoglobulin V-set" evidence="9">
    <location>
        <begin position="36"/>
        <end position="111"/>
    </location>
</feature>
<dbReference type="Gene3D" id="2.60.40.10">
    <property type="entry name" value="Immunoglobulins"/>
    <property type="match status" value="1"/>
</dbReference>
<sequence>MAWALLLVTLLTQGTGSWAQSGLTQPPSASGNPGQTVTITCAGTSSDIGKYNAVGWYQQLPGMAPKTLIYDVNKRPSGIPDRFSGSKSGNTASLTISGLQAEDEADYYYQSYDHSYNPHGDTGRWRSETLTSLPGPALTPPASEQLEGRPEAWASSLVLARGTLPSLTFCSSQANMGRAACFTEPTGSNAHVLQKHPRTPPEINVSGTSVSESNAHTK</sequence>
<evidence type="ECO:0000259" key="9">
    <source>
        <dbReference type="SMART" id="SM00406"/>
    </source>
</evidence>
<keyword evidence="6" id="KW-1064">Adaptive immunity</keyword>
<keyword evidence="4" id="KW-1015">Disulfide bond</keyword>
<keyword evidence="3" id="KW-0472">Membrane</keyword>
<dbReference type="SMART" id="SM00409">
    <property type="entry name" value="IG"/>
    <property type="match status" value="1"/>
</dbReference>
<protein>
    <recommendedName>
        <fullName evidence="12">Ig-like domain-containing protein</fullName>
    </recommendedName>
</protein>
<keyword evidence="8" id="KW-0732">Signal</keyword>
<feature type="compositionally biased region" description="Polar residues" evidence="7">
    <location>
        <begin position="205"/>
        <end position="218"/>
    </location>
</feature>
<comment type="subcellular location">
    <subcellularLocation>
        <location evidence="1">Cell membrane</location>
    </subcellularLocation>
</comment>
<evidence type="ECO:0000259" key="10">
    <source>
        <dbReference type="SMART" id="SM00409"/>
    </source>
</evidence>
<keyword evidence="2" id="KW-1003">Cell membrane</keyword>
<evidence type="ECO:0000256" key="6">
    <source>
        <dbReference type="ARBA" id="ARBA00043265"/>
    </source>
</evidence>
<dbReference type="InterPro" id="IPR036179">
    <property type="entry name" value="Ig-like_dom_sf"/>
</dbReference>
<proteinExistence type="predicted"/>
<evidence type="ECO:0000256" key="7">
    <source>
        <dbReference type="SAM" id="MobiDB-lite"/>
    </source>
</evidence>
<reference evidence="11" key="1">
    <citation type="submission" date="2023-09" db="UniProtKB">
        <authorList>
            <consortium name="Ensembl"/>
        </authorList>
    </citation>
    <scope>IDENTIFICATION</scope>
</reference>
<feature type="signal peptide" evidence="8">
    <location>
        <begin position="1"/>
        <end position="19"/>
    </location>
</feature>
<evidence type="ECO:0000256" key="4">
    <source>
        <dbReference type="ARBA" id="ARBA00023157"/>
    </source>
</evidence>
<dbReference type="Ensembl" id="ENSBMST00010024342.1">
    <property type="protein sequence ID" value="ENSBMSP00010022084.1"/>
    <property type="gene ID" value="ENSBMSG00010015840.1"/>
</dbReference>
<evidence type="ECO:0000256" key="1">
    <source>
        <dbReference type="ARBA" id="ARBA00004236"/>
    </source>
</evidence>
<dbReference type="AlphaFoldDB" id="A0A8C0DIL6"/>
<dbReference type="SUPFAM" id="SSF48726">
    <property type="entry name" value="Immunoglobulin"/>
    <property type="match status" value="1"/>
</dbReference>
<dbReference type="Pfam" id="PF07686">
    <property type="entry name" value="V-set"/>
    <property type="match status" value="1"/>
</dbReference>
<dbReference type="PANTHER" id="PTHR23267">
    <property type="entry name" value="IMMUNOGLOBULIN LIGHT CHAIN"/>
    <property type="match status" value="1"/>
</dbReference>
<keyword evidence="6" id="KW-0391">Immunity</keyword>
<evidence type="ECO:0000256" key="8">
    <source>
        <dbReference type="SAM" id="SignalP"/>
    </source>
</evidence>
<evidence type="ECO:0000256" key="5">
    <source>
        <dbReference type="ARBA" id="ARBA00038737"/>
    </source>
</evidence>
<feature type="chain" id="PRO_5034025776" description="Ig-like domain-containing protein" evidence="8">
    <location>
        <begin position="20"/>
        <end position="218"/>
    </location>
</feature>
<dbReference type="InterPro" id="IPR013106">
    <property type="entry name" value="Ig_V-set"/>
</dbReference>
<dbReference type="InterPro" id="IPR050150">
    <property type="entry name" value="IgV_Light_Chain"/>
</dbReference>
<comment type="subunit">
    <text evidence="5">Immunoglobulins are composed of two identical heavy chains and two identical light chains; disulfide-linked.</text>
</comment>
<dbReference type="GO" id="GO:0019814">
    <property type="term" value="C:immunoglobulin complex"/>
    <property type="evidence" value="ECO:0007669"/>
    <property type="project" value="UniProtKB-KW"/>
</dbReference>
<keyword evidence="6" id="KW-1280">Immunoglobulin</keyword>
<organism evidence="11">
    <name type="scientific">Balaenoptera musculus</name>
    <name type="common">Blue whale</name>
    <dbReference type="NCBI Taxonomy" id="9771"/>
    <lineage>
        <taxon>Eukaryota</taxon>
        <taxon>Metazoa</taxon>
        <taxon>Chordata</taxon>
        <taxon>Craniata</taxon>
        <taxon>Vertebrata</taxon>
        <taxon>Euteleostomi</taxon>
        <taxon>Mammalia</taxon>
        <taxon>Eutheria</taxon>
        <taxon>Laurasiatheria</taxon>
        <taxon>Artiodactyla</taxon>
        <taxon>Whippomorpha</taxon>
        <taxon>Cetacea</taxon>
        <taxon>Mysticeti</taxon>
        <taxon>Balaenopteridae</taxon>
        <taxon>Balaenoptera</taxon>
    </lineage>
</organism>
<dbReference type="InterPro" id="IPR013783">
    <property type="entry name" value="Ig-like_fold"/>
</dbReference>
<feature type="region of interest" description="Disordered" evidence="7">
    <location>
        <begin position="123"/>
        <end position="146"/>
    </location>
</feature>
<dbReference type="GO" id="GO:0005886">
    <property type="term" value="C:plasma membrane"/>
    <property type="evidence" value="ECO:0007669"/>
    <property type="project" value="UniProtKB-SubCell"/>
</dbReference>
<accession>A0A8C0DIL6</accession>
<evidence type="ECO:0000256" key="2">
    <source>
        <dbReference type="ARBA" id="ARBA00022475"/>
    </source>
</evidence>
<dbReference type="GO" id="GO:0005576">
    <property type="term" value="C:extracellular region"/>
    <property type="evidence" value="ECO:0007669"/>
    <property type="project" value="UniProtKB-ARBA"/>
</dbReference>